<proteinExistence type="predicted"/>
<keyword evidence="1" id="KW-0472">Membrane</keyword>
<dbReference type="EMBL" id="UGRI01000001">
    <property type="protein sequence ID" value="SUA20880.1"/>
    <property type="molecule type" value="Genomic_DNA"/>
</dbReference>
<reference evidence="2" key="1">
    <citation type="submission" date="2018-06" db="EMBL/GenBank/DDBJ databases">
        <authorList>
            <consortium name="Pathogen Informatics"/>
            <person name="Doyle S."/>
        </authorList>
    </citation>
    <scope>NUCLEOTIDE SEQUENCE [LARGE SCALE GENOMIC DNA]</scope>
    <source>
        <strain evidence="2">NCTC11421</strain>
    </source>
</reference>
<evidence type="ECO:0000313" key="2">
    <source>
        <dbReference type="EMBL" id="SUA20880.1"/>
    </source>
</evidence>
<organism evidence="2">
    <name type="scientific">Neisseria gonorrhoeae</name>
    <dbReference type="NCBI Taxonomy" id="485"/>
    <lineage>
        <taxon>Bacteria</taxon>
        <taxon>Pseudomonadati</taxon>
        <taxon>Pseudomonadota</taxon>
        <taxon>Betaproteobacteria</taxon>
        <taxon>Neisseriales</taxon>
        <taxon>Neisseriaceae</taxon>
        <taxon>Neisseria</taxon>
    </lineage>
</organism>
<dbReference type="AlphaFoldDB" id="A0A378VXP0"/>
<name>A0A378VXP0_NEIGO</name>
<accession>A0A378VXP0</accession>
<evidence type="ECO:0000256" key="1">
    <source>
        <dbReference type="SAM" id="Phobius"/>
    </source>
</evidence>
<dbReference type="NCBIfam" id="NF032893">
    <property type="entry name" value="tail-700"/>
    <property type="match status" value="1"/>
</dbReference>
<protein>
    <submittedName>
        <fullName evidence="2">Putative phage associated protein</fullName>
    </submittedName>
</protein>
<sequence length="177" mass="18622">MMGNAAKVVFLFKQYSQNILYALGRNAYLAFKGDKEARKTLAGLLVSHAMASGILGLPFVSTLLAVASMLGSDDDDPWDAEAALRNMLADTFGDKAGEVLAKGFSRLTPLDVSGRLGLDQLVFPDIQDGLEGKKWAESLVVGSTGAVVGAGIGAADGVRTRSSVPRTANTLSLMKSW</sequence>
<keyword evidence="1" id="KW-1133">Transmembrane helix</keyword>
<keyword evidence="1" id="KW-0812">Transmembrane</keyword>
<gene>
    <name evidence="2" type="ORF">NCTC11421_00985</name>
</gene>
<feature type="transmembrane region" description="Helical" evidence="1">
    <location>
        <begin position="41"/>
        <end position="67"/>
    </location>
</feature>